<dbReference type="HOGENOM" id="CLU_135492_0_0_5"/>
<accession>A0A0B4X837</accession>
<keyword evidence="2" id="KW-0614">Plasmid</keyword>
<dbReference type="CDD" id="cd00093">
    <property type="entry name" value="HTH_XRE"/>
    <property type="match status" value="1"/>
</dbReference>
<dbReference type="SUPFAM" id="SSF47413">
    <property type="entry name" value="lambda repressor-like DNA-binding domains"/>
    <property type="match status" value="1"/>
</dbReference>
<geneLocation type="plasmid" evidence="2 3">
    <name>pRgalR602c</name>
</geneLocation>
<proteinExistence type="predicted"/>
<dbReference type="PROSITE" id="PS50943">
    <property type="entry name" value="HTH_CROC1"/>
    <property type="match status" value="1"/>
</dbReference>
<dbReference type="RefSeq" id="WP_040114587.1">
    <property type="nucleotide sequence ID" value="NZ_CP006880.1"/>
</dbReference>
<gene>
    <name evidence="2" type="ORF">RGR602_PC00127</name>
</gene>
<dbReference type="GO" id="GO:0003677">
    <property type="term" value="F:DNA binding"/>
    <property type="evidence" value="ECO:0007669"/>
    <property type="project" value="InterPro"/>
</dbReference>
<evidence type="ECO:0000313" key="3">
    <source>
        <dbReference type="Proteomes" id="UP000031368"/>
    </source>
</evidence>
<protein>
    <submittedName>
        <fullName evidence="2">XRE family transcriptional regulator protein</fullName>
    </submittedName>
</protein>
<feature type="domain" description="HTH cro/C1-type" evidence="1">
    <location>
        <begin position="49"/>
        <end position="104"/>
    </location>
</feature>
<organism evidence="2 3">
    <name type="scientific">Rhizobium gallicum bv. gallicum R602sp</name>
    <dbReference type="NCBI Taxonomy" id="1041138"/>
    <lineage>
        <taxon>Bacteria</taxon>
        <taxon>Pseudomonadati</taxon>
        <taxon>Pseudomonadota</taxon>
        <taxon>Alphaproteobacteria</taxon>
        <taxon>Hyphomicrobiales</taxon>
        <taxon>Rhizobiaceae</taxon>
        <taxon>Rhizobium/Agrobacterium group</taxon>
        <taxon>Rhizobium</taxon>
    </lineage>
</organism>
<dbReference type="Pfam" id="PF13560">
    <property type="entry name" value="HTH_31"/>
    <property type="match status" value="1"/>
</dbReference>
<name>A0A0B4X837_9HYPH</name>
<dbReference type="Proteomes" id="UP000031368">
    <property type="component" value="Plasmid pRgalR602c"/>
</dbReference>
<dbReference type="AlphaFoldDB" id="A0A0B4X837"/>
<evidence type="ECO:0000259" key="1">
    <source>
        <dbReference type="PROSITE" id="PS50943"/>
    </source>
</evidence>
<dbReference type="InterPro" id="IPR001387">
    <property type="entry name" value="Cro/C1-type_HTH"/>
</dbReference>
<evidence type="ECO:0000313" key="2">
    <source>
        <dbReference type="EMBL" id="AJD44174.1"/>
    </source>
</evidence>
<keyword evidence="3" id="KW-1185">Reference proteome</keyword>
<dbReference type="KEGG" id="rga:RGR602_PC00127"/>
<dbReference type="Gene3D" id="1.10.260.40">
    <property type="entry name" value="lambda repressor-like DNA-binding domains"/>
    <property type="match status" value="1"/>
</dbReference>
<dbReference type="EMBL" id="CP006880">
    <property type="protein sequence ID" value="AJD44174.1"/>
    <property type="molecule type" value="Genomic_DNA"/>
</dbReference>
<sequence length="153" mass="17336">MTTKTEKYIESAGLVETRDPEIGNPIYRRPSFDGPPELGEMDNQIGEALRAARERQGLTRPELAPLLGLTTQVYGRYERGESKMHVTRLVHLSELLDFSPFDLLFAAAPHLWGASKEEAELRHRLMKHIEELPLDKARLLLGVVEAFLSTQRS</sequence>
<dbReference type="InterPro" id="IPR010982">
    <property type="entry name" value="Lambda_DNA-bd_dom_sf"/>
</dbReference>
<reference evidence="2 3" key="1">
    <citation type="submission" date="2013-11" db="EMBL/GenBank/DDBJ databases">
        <title>Complete genome sequence of Rhizobium gallicum bv. gallicum R602.</title>
        <authorList>
            <person name="Bustos P."/>
            <person name="Santamaria R.I."/>
            <person name="Lozano L."/>
            <person name="Acosta J.L."/>
            <person name="Ormeno-Orrillo E."/>
            <person name="Rogel M.A."/>
            <person name="Romero D."/>
            <person name="Cevallos M.A."/>
            <person name="Martinez-Romero E."/>
            <person name="Gonzalez V."/>
        </authorList>
    </citation>
    <scope>NUCLEOTIDE SEQUENCE [LARGE SCALE GENOMIC DNA]</scope>
    <source>
        <strain evidence="2 3">R602</strain>
        <plasmid evidence="2 3">pRgalR602c</plasmid>
    </source>
</reference>
<dbReference type="SMART" id="SM00530">
    <property type="entry name" value="HTH_XRE"/>
    <property type="match status" value="1"/>
</dbReference>